<gene>
    <name evidence="3" type="ORF">MM239_02170</name>
</gene>
<dbReference type="Pfam" id="PF05532">
    <property type="entry name" value="CsbD"/>
    <property type="match status" value="1"/>
</dbReference>
<protein>
    <submittedName>
        <fullName evidence="3">CsbD family protein</fullName>
    </submittedName>
</protein>
<feature type="domain" description="CsbD-like" evidence="2">
    <location>
        <begin position="7"/>
        <end position="57"/>
    </location>
</feature>
<proteinExistence type="inferred from homology"/>
<accession>A0ABS9UVI4</accession>
<dbReference type="EMBL" id="JAKZGP010000002">
    <property type="protein sequence ID" value="MCH7408187.1"/>
    <property type="molecule type" value="Genomic_DNA"/>
</dbReference>
<dbReference type="Gene3D" id="1.10.1470.10">
    <property type="entry name" value="YjbJ"/>
    <property type="match status" value="1"/>
</dbReference>
<dbReference type="InterPro" id="IPR008462">
    <property type="entry name" value="CsbD"/>
</dbReference>
<evidence type="ECO:0000259" key="2">
    <source>
        <dbReference type="Pfam" id="PF05532"/>
    </source>
</evidence>
<evidence type="ECO:0000256" key="1">
    <source>
        <dbReference type="ARBA" id="ARBA00009129"/>
    </source>
</evidence>
<keyword evidence="4" id="KW-1185">Reference proteome</keyword>
<comment type="caution">
    <text evidence="3">The sequence shown here is derived from an EMBL/GenBank/DDBJ whole genome shotgun (WGS) entry which is preliminary data.</text>
</comment>
<evidence type="ECO:0000313" key="3">
    <source>
        <dbReference type="EMBL" id="MCH7408187.1"/>
    </source>
</evidence>
<sequence>MKDENRKIEGDWNEIKGRLKEKYSTLTDDDLKYEIGKEEELFGRIEKRIGRSRDEFHGLIFRTGHM</sequence>
<dbReference type="Proteomes" id="UP001165489">
    <property type="component" value="Unassembled WGS sequence"/>
</dbReference>
<dbReference type="RefSeq" id="WP_241290836.1">
    <property type="nucleotide sequence ID" value="NZ_JAKZGP010000002.1"/>
</dbReference>
<organism evidence="3 4">
    <name type="scientific">Belliella filtrata</name>
    <dbReference type="NCBI Taxonomy" id="2923435"/>
    <lineage>
        <taxon>Bacteria</taxon>
        <taxon>Pseudomonadati</taxon>
        <taxon>Bacteroidota</taxon>
        <taxon>Cytophagia</taxon>
        <taxon>Cytophagales</taxon>
        <taxon>Cyclobacteriaceae</taxon>
        <taxon>Belliella</taxon>
    </lineage>
</organism>
<evidence type="ECO:0000313" key="4">
    <source>
        <dbReference type="Proteomes" id="UP001165489"/>
    </source>
</evidence>
<comment type="similarity">
    <text evidence="1">Belongs to the UPF0337 (CsbD) family.</text>
</comment>
<name>A0ABS9UVI4_9BACT</name>
<reference evidence="3" key="1">
    <citation type="submission" date="2022-03" db="EMBL/GenBank/DDBJ databases">
        <title>De novo assembled genomes of Belliella spp. (Cyclobacteriaceae) strains.</title>
        <authorList>
            <person name="Szabo A."/>
            <person name="Korponai K."/>
            <person name="Felfoldi T."/>
        </authorList>
    </citation>
    <scope>NUCLEOTIDE SEQUENCE</scope>
    <source>
        <strain evidence="3">DSM 111904</strain>
    </source>
</reference>
<dbReference type="InterPro" id="IPR036629">
    <property type="entry name" value="YjbJ_sf"/>
</dbReference>
<dbReference type="SUPFAM" id="SSF69047">
    <property type="entry name" value="Hypothetical protein YjbJ"/>
    <property type="match status" value="1"/>
</dbReference>